<name>A0A0D7BGC3_9AGAR</name>
<dbReference type="Proteomes" id="UP000054007">
    <property type="component" value="Unassembled WGS sequence"/>
</dbReference>
<dbReference type="AlphaFoldDB" id="A0A0D7BGC3"/>
<dbReference type="OrthoDB" id="2997372at2759"/>
<accession>A0A0D7BGC3</accession>
<gene>
    <name evidence="1" type="ORF">CYLTODRAFT_253170</name>
</gene>
<reference evidence="1 2" key="1">
    <citation type="journal article" date="2015" name="Fungal Genet. Biol.">
        <title>Evolution of novel wood decay mechanisms in Agaricales revealed by the genome sequences of Fistulina hepatica and Cylindrobasidium torrendii.</title>
        <authorList>
            <person name="Floudas D."/>
            <person name="Held B.W."/>
            <person name="Riley R."/>
            <person name="Nagy L.G."/>
            <person name="Koehler G."/>
            <person name="Ransdell A.S."/>
            <person name="Younus H."/>
            <person name="Chow J."/>
            <person name="Chiniquy J."/>
            <person name="Lipzen A."/>
            <person name="Tritt A."/>
            <person name="Sun H."/>
            <person name="Haridas S."/>
            <person name="LaButti K."/>
            <person name="Ohm R.A."/>
            <person name="Kues U."/>
            <person name="Blanchette R.A."/>
            <person name="Grigoriev I.V."/>
            <person name="Minto R.E."/>
            <person name="Hibbett D.S."/>
        </authorList>
    </citation>
    <scope>NUCLEOTIDE SEQUENCE [LARGE SCALE GENOMIC DNA]</scope>
    <source>
        <strain evidence="1 2">FP15055 ss-10</strain>
    </source>
</reference>
<proteinExistence type="predicted"/>
<protein>
    <submittedName>
        <fullName evidence="1">Uncharacterized protein</fullName>
    </submittedName>
</protein>
<evidence type="ECO:0000313" key="2">
    <source>
        <dbReference type="Proteomes" id="UP000054007"/>
    </source>
</evidence>
<evidence type="ECO:0000313" key="1">
    <source>
        <dbReference type="EMBL" id="KIY68676.1"/>
    </source>
</evidence>
<dbReference type="STRING" id="1314674.A0A0D7BGC3"/>
<keyword evidence="2" id="KW-1185">Reference proteome</keyword>
<sequence length="172" mass="19439">MDSLLSEKTEKPKSDTPSDLESLQLGAWNVLLERRSVTSSLAARWYQFLVAIPLFRRTFADVYKMDPAMIRRVIALKVWTGVEGAVTLHLSRNLLKLLENGVKTGKFDASSLLRAALAKTMCSVIASVAQLASQSLRRDMMGYSYAYFVYMRMRAQVRMDIPTAASTKRYFV</sequence>
<organism evidence="1 2">
    <name type="scientific">Cylindrobasidium torrendii FP15055 ss-10</name>
    <dbReference type="NCBI Taxonomy" id="1314674"/>
    <lineage>
        <taxon>Eukaryota</taxon>
        <taxon>Fungi</taxon>
        <taxon>Dikarya</taxon>
        <taxon>Basidiomycota</taxon>
        <taxon>Agaricomycotina</taxon>
        <taxon>Agaricomycetes</taxon>
        <taxon>Agaricomycetidae</taxon>
        <taxon>Agaricales</taxon>
        <taxon>Marasmiineae</taxon>
        <taxon>Physalacriaceae</taxon>
        <taxon>Cylindrobasidium</taxon>
    </lineage>
</organism>
<dbReference type="EMBL" id="KN880498">
    <property type="protein sequence ID" value="KIY68676.1"/>
    <property type="molecule type" value="Genomic_DNA"/>
</dbReference>